<dbReference type="GO" id="GO:0016620">
    <property type="term" value="F:oxidoreductase activity, acting on the aldehyde or oxo group of donors, NAD or NADP as acceptor"/>
    <property type="evidence" value="ECO:0007669"/>
    <property type="project" value="InterPro"/>
</dbReference>
<evidence type="ECO:0000256" key="1">
    <source>
        <dbReference type="ARBA" id="ARBA00009986"/>
    </source>
</evidence>
<reference evidence="5" key="1">
    <citation type="submission" date="2016-06" db="EMBL/GenBank/DDBJ databases">
        <authorList>
            <person name="Sutton G."/>
            <person name="Brinkac L."/>
            <person name="Sanka R."/>
            <person name="Adams M."/>
            <person name="Lau E."/>
            <person name="Garcia-Basteiro A."/>
            <person name="Lopez-Varela E."/>
            <person name="Palencia S."/>
        </authorList>
    </citation>
    <scope>NUCLEOTIDE SEQUENCE [LARGE SCALE GENOMIC DNA]</scope>
    <source>
        <strain evidence="5">1274684.2</strain>
    </source>
</reference>
<gene>
    <name evidence="4" type="ORF">A5648_15765</name>
</gene>
<accession>A0A1A3U7Z2</accession>
<sequence length="135" mass="14632">MCGGGRPEGLEGGYFVQPTVFADVDNSMTIAQEEIFGPVLSIIAYDTEDDAIKIANDSVYGLAGSVWTSDVPRGIEISQKIRTGTYAINWYAFDPCCPFGGYKNSGIGRENGKEGVEHFTQQKSVLMPMGYTLDS</sequence>
<keyword evidence="2" id="KW-0560">Oxidoreductase</keyword>
<dbReference type="Gene3D" id="3.40.309.10">
    <property type="entry name" value="Aldehyde Dehydrogenase, Chain A, domain 2"/>
    <property type="match status" value="1"/>
</dbReference>
<evidence type="ECO:0000313" key="5">
    <source>
        <dbReference type="Proteomes" id="UP000093759"/>
    </source>
</evidence>
<protein>
    <recommendedName>
        <fullName evidence="3">Aldehyde dehydrogenase domain-containing protein</fullName>
    </recommendedName>
</protein>
<dbReference type="InterPro" id="IPR016163">
    <property type="entry name" value="Ald_DH_C"/>
</dbReference>
<comment type="similarity">
    <text evidence="1">Belongs to the aldehyde dehydrogenase family.</text>
</comment>
<dbReference type="Pfam" id="PF00171">
    <property type="entry name" value="Aldedh"/>
    <property type="match status" value="1"/>
</dbReference>
<dbReference type="PANTHER" id="PTHR42804:SF1">
    <property type="entry name" value="ALDEHYDE DEHYDROGENASE-RELATED"/>
    <property type="match status" value="1"/>
</dbReference>
<dbReference type="InterPro" id="IPR016162">
    <property type="entry name" value="Ald_DH_N"/>
</dbReference>
<name>A0A1A3U7Z2_MYCSD</name>
<dbReference type="InterPro" id="IPR015590">
    <property type="entry name" value="Aldehyde_DH_dom"/>
</dbReference>
<dbReference type="FunFam" id="3.40.605.10:FF:000026">
    <property type="entry name" value="Aldehyde dehydrogenase, putative"/>
    <property type="match status" value="1"/>
</dbReference>
<dbReference type="Proteomes" id="UP000093759">
    <property type="component" value="Unassembled WGS sequence"/>
</dbReference>
<evidence type="ECO:0000313" key="4">
    <source>
        <dbReference type="EMBL" id="OBK91016.1"/>
    </source>
</evidence>
<feature type="domain" description="Aldehyde dehydrogenase" evidence="3">
    <location>
        <begin position="2"/>
        <end position="125"/>
    </location>
</feature>
<dbReference type="InterPro" id="IPR016161">
    <property type="entry name" value="Ald_DH/histidinol_DH"/>
</dbReference>
<evidence type="ECO:0000259" key="3">
    <source>
        <dbReference type="Pfam" id="PF00171"/>
    </source>
</evidence>
<dbReference type="Gene3D" id="3.40.605.10">
    <property type="entry name" value="Aldehyde Dehydrogenase, Chain A, domain 1"/>
    <property type="match status" value="1"/>
</dbReference>
<proteinExistence type="inferred from homology"/>
<evidence type="ECO:0000256" key="2">
    <source>
        <dbReference type="ARBA" id="ARBA00023002"/>
    </source>
</evidence>
<dbReference type="EMBL" id="LZMF01000010">
    <property type="protein sequence ID" value="OBK91016.1"/>
    <property type="molecule type" value="Genomic_DNA"/>
</dbReference>
<dbReference type="AlphaFoldDB" id="A0A1A3U7Z2"/>
<comment type="caution">
    <text evidence="4">The sequence shown here is derived from an EMBL/GenBank/DDBJ whole genome shotgun (WGS) entry which is preliminary data.</text>
</comment>
<dbReference type="SUPFAM" id="SSF53720">
    <property type="entry name" value="ALDH-like"/>
    <property type="match status" value="1"/>
</dbReference>
<organism evidence="4 5">
    <name type="scientific">Mycolicibacter sinensis (strain JDM601)</name>
    <name type="common">Mycobacterium sinense</name>
    <dbReference type="NCBI Taxonomy" id="875328"/>
    <lineage>
        <taxon>Bacteria</taxon>
        <taxon>Bacillati</taxon>
        <taxon>Actinomycetota</taxon>
        <taxon>Actinomycetes</taxon>
        <taxon>Mycobacteriales</taxon>
        <taxon>Mycobacteriaceae</taxon>
        <taxon>Mycolicibacter</taxon>
    </lineage>
</organism>
<dbReference type="PANTHER" id="PTHR42804">
    <property type="entry name" value="ALDEHYDE DEHYDROGENASE"/>
    <property type="match status" value="1"/>
</dbReference>